<dbReference type="InterPro" id="IPR027417">
    <property type="entry name" value="P-loop_NTPase"/>
</dbReference>
<feature type="non-terminal residue" evidence="11">
    <location>
        <position position="1"/>
    </location>
</feature>
<dbReference type="GO" id="GO:0140359">
    <property type="term" value="F:ABC-type transporter activity"/>
    <property type="evidence" value="ECO:0007669"/>
    <property type="project" value="InterPro"/>
</dbReference>
<evidence type="ECO:0000256" key="6">
    <source>
        <dbReference type="ARBA" id="ARBA00022840"/>
    </source>
</evidence>
<dbReference type="PANTHER" id="PTHR24223">
    <property type="entry name" value="ATP-BINDING CASSETTE SUB-FAMILY C"/>
    <property type="match status" value="1"/>
</dbReference>
<evidence type="ECO:0000256" key="9">
    <source>
        <dbReference type="SAM" id="Phobius"/>
    </source>
</evidence>
<dbReference type="GO" id="GO:0016887">
    <property type="term" value="F:ATP hydrolysis activity"/>
    <property type="evidence" value="ECO:0007669"/>
    <property type="project" value="InterPro"/>
</dbReference>
<evidence type="ECO:0000256" key="7">
    <source>
        <dbReference type="ARBA" id="ARBA00022989"/>
    </source>
</evidence>
<proteinExistence type="predicted"/>
<gene>
    <name evidence="11" type="ORF">LSH36_305g03006</name>
</gene>
<dbReference type="PANTHER" id="PTHR24223:SF443">
    <property type="entry name" value="MULTIDRUG-RESISTANCE LIKE PROTEIN 1, ISOFORM I"/>
    <property type="match status" value="1"/>
</dbReference>
<keyword evidence="4" id="KW-0677">Repeat</keyword>
<dbReference type="InterPro" id="IPR050173">
    <property type="entry name" value="ABC_transporter_C-like"/>
</dbReference>
<name>A0AAD9JHN9_9ANNE</name>
<protein>
    <recommendedName>
        <fullName evidence="10">ABC transmembrane type-1 domain-containing protein</fullName>
    </recommendedName>
</protein>
<feature type="transmembrane region" description="Helical" evidence="9">
    <location>
        <begin position="6"/>
        <end position="36"/>
    </location>
</feature>
<dbReference type="InterPro" id="IPR003439">
    <property type="entry name" value="ABC_transporter-like_ATP-bd"/>
</dbReference>
<organism evidence="11 12">
    <name type="scientific">Paralvinella palmiformis</name>
    <dbReference type="NCBI Taxonomy" id="53620"/>
    <lineage>
        <taxon>Eukaryota</taxon>
        <taxon>Metazoa</taxon>
        <taxon>Spiralia</taxon>
        <taxon>Lophotrochozoa</taxon>
        <taxon>Annelida</taxon>
        <taxon>Polychaeta</taxon>
        <taxon>Sedentaria</taxon>
        <taxon>Canalipalpata</taxon>
        <taxon>Terebellida</taxon>
        <taxon>Terebelliformia</taxon>
        <taxon>Alvinellidae</taxon>
        <taxon>Paralvinella</taxon>
    </lineage>
</organism>
<dbReference type="SUPFAM" id="SSF90123">
    <property type="entry name" value="ABC transporter transmembrane region"/>
    <property type="match status" value="1"/>
</dbReference>
<dbReference type="Proteomes" id="UP001208570">
    <property type="component" value="Unassembled WGS sequence"/>
</dbReference>
<dbReference type="InterPro" id="IPR036640">
    <property type="entry name" value="ABC1_TM_sf"/>
</dbReference>
<evidence type="ECO:0000256" key="4">
    <source>
        <dbReference type="ARBA" id="ARBA00022737"/>
    </source>
</evidence>
<dbReference type="Gene3D" id="1.20.1560.10">
    <property type="entry name" value="ABC transporter type 1, transmembrane domain"/>
    <property type="match status" value="1"/>
</dbReference>
<keyword evidence="12" id="KW-1185">Reference proteome</keyword>
<comment type="subcellular location">
    <subcellularLocation>
        <location evidence="1">Endomembrane system</location>
        <topology evidence="1">Multi-pass membrane protein</topology>
    </subcellularLocation>
</comment>
<dbReference type="Pfam" id="PF00005">
    <property type="entry name" value="ABC_tran"/>
    <property type="match status" value="1"/>
</dbReference>
<dbReference type="GO" id="GO:0005524">
    <property type="term" value="F:ATP binding"/>
    <property type="evidence" value="ECO:0007669"/>
    <property type="project" value="UniProtKB-KW"/>
</dbReference>
<keyword evidence="3 9" id="KW-0812">Transmembrane</keyword>
<dbReference type="PROSITE" id="PS50929">
    <property type="entry name" value="ABC_TM1F"/>
    <property type="match status" value="1"/>
</dbReference>
<dbReference type="AlphaFoldDB" id="A0AAD9JHN9"/>
<dbReference type="EMBL" id="JAODUP010000305">
    <property type="protein sequence ID" value="KAK2153166.1"/>
    <property type="molecule type" value="Genomic_DNA"/>
</dbReference>
<dbReference type="SUPFAM" id="SSF52540">
    <property type="entry name" value="P-loop containing nucleoside triphosphate hydrolases"/>
    <property type="match status" value="1"/>
</dbReference>
<comment type="caution">
    <text evidence="11">The sequence shown here is derived from an EMBL/GenBank/DDBJ whole genome shotgun (WGS) entry which is preliminary data.</text>
</comment>
<evidence type="ECO:0000256" key="1">
    <source>
        <dbReference type="ARBA" id="ARBA00004127"/>
    </source>
</evidence>
<reference evidence="11" key="1">
    <citation type="journal article" date="2023" name="Mol. Biol. Evol.">
        <title>Third-Generation Sequencing Reveals the Adaptive Role of the Epigenome in Three Deep-Sea Polychaetes.</title>
        <authorList>
            <person name="Perez M."/>
            <person name="Aroh O."/>
            <person name="Sun Y."/>
            <person name="Lan Y."/>
            <person name="Juniper S.K."/>
            <person name="Young C.R."/>
            <person name="Angers B."/>
            <person name="Qian P.Y."/>
        </authorList>
    </citation>
    <scope>NUCLEOTIDE SEQUENCE</scope>
    <source>
        <strain evidence="11">P08H-3</strain>
    </source>
</reference>
<keyword evidence="6" id="KW-0067">ATP-binding</keyword>
<evidence type="ECO:0000256" key="8">
    <source>
        <dbReference type="ARBA" id="ARBA00023136"/>
    </source>
</evidence>
<evidence type="ECO:0000313" key="12">
    <source>
        <dbReference type="Proteomes" id="UP001208570"/>
    </source>
</evidence>
<dbReference type="GO" id="GO:0016020">
    <property type="term" value="C:membrane"/>
    <property type="evidence" value="ECO:0007669"/>
    <property type="project" value="InterPro"/>
</dbReference>
<evidence type="ECO:0000256" key="5">
    <source>
        <dbReference type="ARBA" id="ARBA00022741"/>
    </source>
</evidence>
<evidence type="ECO:0000256" key="2">
    <source>
        <dbReference type="ARBA" id="ARBA00022448"/>
    </source>
</evidence>
<keyword evidence="8 9" id="KW-0472">Membrane</keyword>
<evidence type="ECO:0000313" key="11">
    <source>
        <dbReference type="EMBL" id="KAK2153166.1"/>
    </source>
</evidence>
<keyword evidence="5" id="KW-0547">Nucleotide-binding</keyword>
<keyword evidence="7 9" id="KW-1133">Transmembrane helix</keyword>
<sequence>MLLNNICLIIVSCIIMSTVFPLFAVALIPIGIAFWLSFKFYRIVLREVKRMDNLTRSPVSSCLTTTLQGLNMIHAHNKQDYFRERLVNIGTKCQLFRKFYDVNSVMMLTFHCCNRWLTCRLDIVTTIMTSIIAAFVIWSKGQIPSAFAGLALVYAIQNIPTEAKSIILRHRPPDDWPQGGKSSLGVALFRLVESASGMIIIDGIDIRTIGLSDLRSKLFVIPQDPVLFSGSVRLNALVEEGGENLSVGEKQLICLARAVLRKAKILILDEATASIDNETDELIQSTIRTAFAQCTLLTIAHRLHTVLGYDRLLIIANGE</sequence>
<evidence type="ECO:0000259" key="10">
    <source>
        <dbReference type="PROSITE" id="PS50929"/>
    </source>
</evidence>
<evidence type="ECO:0000256" key="3">
    <source>
        <dbReference type="ARBA" id="ARBA00022692"/>
    </source>
</evidence>
<dbReference type="Gene3D" id="3.40.50.300">
    <property type="entry name" value="P-loop containing nucleotide triphosphate hydrolases"/>
    <property type="match status" value="2"/>
</dbReference>
<keyword evidence="2" id="KW-0813">Transport</keyword>
<feature type="domain" description="ABC transmembrane type-1" evidence="10">
    <location>
        <begin position="2"/>
        <end position="86"/>
    </location>
</feature>
<dbReference type="Pfam" id="PF00664">
    <property type="entry name" value="ABC_membrane"/>
    <property type="match status" value="1"/>
</dbReference>
<dbReference type="InterPro" id="IPR011527">
    <property type="entry name" value="ABC1_TM_dom"/>
</dbReference>
<accession>A0AAD9JHN9</accession>
<feature type="transmembrane region" description="Helical" evidence="9">
    <location>
        <begin position="117"/>
        <end position="137"/>
    </location>
</feature>